<name>A0A1H8MJY0_9EURY</name>
<evidence type="ECO:0000313" key="2">
    <source>
        <dbReference type="EMBL" id="SEO17617.1"/>
    </source>
</evidence>
<gene>
    <name evidence="2" type="ORF">SAMN05216388_100923</name>
</gene>
<organism evidence="2 3">
    <name type="scientific">Halorientalis persicus</name>
    <dbReference type="NCBI Taxonomy" id="1367881"/>
    <lineage>
        <taxon>Archaea</taxon>
        <taxon>Methanobacteriati</taxon>
        <taxon>Methanobacteriota</taxon>
        <taxon>Stenosarchaea group</taxon>
        <taxon>Halobacteria</taxon>
        <taxon>Halobacteriales</taxon>
        <taxon>Haloarculaceae</taxon>
        <taxon>Halorientalis</taxon>
    </lineage>
</organism>
<dbReference type="AlphaFoldDB" id="A0A1H8MJY0"/>
<protein>
    <submittedName>
        <fullName evidence="2">Uncharacterized protein</fullName>
    </submittedName>
</protein>
<sequence length="51" mass="5517">MTGDRSISVSSADSTDSTTTDTADRVAQQRYVQQSQRQVELAVADIDLEGI</sequence>
<dbReference type="EMBL" id="FOCX01000009">
    <property type="protein sequence ID" value="SEO17617.1"/>
    <property type="molecule type" value="Genomic_DNA"/>
</dbReference>
<keyword evidence="3" id="KW-1185">Reference proteome</keyword>
<reference evidence="3" key="1">
    <citation type="submission" date="2016-10" db="EMBL/GenBank/DDBJ databases">
        <authorList>
            <person name="Varghese N."/>
            <person name="Submissions S."/>
        </authorList>
    </citation>
    <scope>NUCLEOTIDE SEQUENCE [LARGE SCALE GENOMIC DNA]</scope>
    <source>
        <strain evidence="3">IBRC-M 10043</strain>
    </source>
</reference>
<evidence type="ECO:0000256" key="1">
    <source>
        <dbReference type="SAM" id="MobiDB-lite"/>
    </source>
</evidence>
<proteinExistence type="predicted"/>
<dbReference type="RefSeq" id="WP_170845391.1">
    <property type="nucleotide sequence ID" value="NZ_FOCX01000009.1"/>
</dbReference>
<evidence type="ECO:0000313" key="3">
    <source>
        <dbReference type="Proteomes" id="UP000198775"/>
    </source>
</evidence>
<feature type="region of interest" description="Disordered" evidence="1">
    <location>
        <begin position="1"/>
        <end position="32"/>
    </location>
</feature>
<accession>A0A1H8MJY0</accession>
<dbReference type="Proteomes" id="UP000198775">
    <property type="component" value="Unassembled WGS sequence"/>
</dbReference>